<accession>A0A397JTB2</accession>
<protein>
    <submittedName>
        <fullName evidence="1">Uncharacterized protein</fullName>
    </submittedName>
</protein>
<dbReference type="Proteomes" id="UP000266861">
    <property type="component" value="Unassembled WGS sequence"/>
</dbReference>
<organism evidence="1 2">
    <name type="scientific">Diversispora epigaea</name>
    <dbReference type="NCBI Taxonomy" id="1348612"/>
    <lineage>
        <taxon>Eukaryota</taxon>
        <taxon>Fungi</taxon>
        <taxon>Fungi incertae sedis</taxon>
        <taxon>Mucoromycota</taxon>
        <taxon>Glomeromycotina</taxon>
        <taxon>Glomeromycetes</taxon>
        <taxon>Diversisporales</taxon>
        <taxon>Diversisporaceae</taxon>
        <taxon>Diversispora</taxon>
    </lineage>
</organism>
<proteinExistence type="predicted"/>
<gene>
    <name evidence="1" type="ORF">Glove_26g198</name>
</gene>
<evidence type="ECO:0000313" key="1">
    <source>
        <dbReference type="EMBL" id="RHZ88143.1"/>
    </source>
</evidence>
<dbReference type="EMBL" id="PQFF01000024">
    <property type="protein sequence ID" value="RHZ88143.1"/>
    <property type="molecule type" value="Genomic_DNA"/>
</dbReference>
<dbReference type="AlphaFoldDB" id="A0A397JTB2"/>
<comment type="caution">
    <text evidence="1">The sequence shown here is derived from an EMBL/GenBank/DDBJ whole genome shotgun (WGS) entry which is preliminary data.</text>
</comment>
<sequence length="186" mass="22062">MERTKPNEISTNQNTLTPEYLDWQGKLISILTDKICSKLYKNETGFDSWIKFKIPELSQIEKTDNYLLQDCVIKIFKFLEEKKVKCLIYKETKPNEISTNQNTLTPEYLDWQGKLISILTDKICSKLYKNETGFDSWIKFKIPELSQIEKTDNYLLQDCVIKIFKFLEEKKVKCLIYKEVHIRLGI</sequence>
<reference evidence="1 2" key="1">
    <citation type="submission" date="2018-08" db="EMBL/GenBank/DDBJ databases">
        <title>Genome and evolution of the arbuscular mycorrhizal fungus Diversispora epigaea (formerly Glomus versiforme) and its bacterial endosymbionts.</title>
        <authorList>
            <person name="Sun X."/>
            <person name="Fei Z."/>
            <person name="Harrison M."/>
        </authorList>
    </citation>
    <scope>NUCLEOTIDE SEQUENCE [LARGE SCALE GENOMIC DNA]</scope>
    <source>
        <strain evidence="1 2">IT104</strain>
    </source>
</reference>
<evidence type="ECO:0000313" key="2">
    <source>
        <dbReference type="Proteomes" id="UP000266861"/>
    </source>
</evidence>
<name>A0A397JTB2_9GLOM</name>
<keyword evidence="2" id="KW-1185">Reference proteome</keyword>